<evidence type="ECO:0000313" key="5">
    <source>
        <dbReference type="EMBL" id="KRZ39015.1"/>
    </source>
</evidence>
<evidence type="ECO:0000256" key="1">
    <source>
        <dbReference type="ARBA" id="ARBA00022837"/>
    </source>
</evidence>
<dbReference type="InterPro" id="IPR018247">
    <property type="entry name" value="EF_Hand_1_Ca_BS"/>
</dbReference>
<dbReference type="InterPro" id="IPR011992">
    <property type="entry name" value="EF-hand-dom_pair"/>
</dbReference>
<name>A0A0V1IDT6_TRIPS</name>
<gene>
    <name evidence="4" type="primary">CTN</name>
    <name evidence="3" type="ORF">T4A_13674</name>
    <name evidence="4" type="ORF">T4B_4</name>
    <name evidence="5" type="ORF">T4C_7057</name>
</gene>
<dbReference type="Gene3D" id="1.10.238.10">
    <property type="entry name" value="EF-hand"/>
    <property type="match status" value="1"/>
</dbReference>
<evidence type="ECO:0000313" key="7">
    <source>
        <dbReference type="Proteomes" id="UP000054805"/>
    </source>
</evidence>
<proteinExistence type="predicted"/>
<reference evidence="6 7" key="1">
    <citation type="submission" date="2015-01" db="EMBL/GenBank/DDBJ databases">
        <title>Evolution of Trichinella species and genotypes.</title>
        <authorList>
            <person name="Korhonen P.K."/>
            <person name="Edoardo P."/>
            <person name="Giuseppe L.R."/>
            <person name="Gasser R.B."/>
        </authorList>
    </citation>
    <scope>NUCLEOTIDE SEQUENCE [LARGE SCALE GENOMIC DNA]</scope>
    <source>
        <strain evidence="3">ISS13</strain>
        <strain evidence="5">ISS176</strain>
        <strain evidence="4">ISS588</strain>
    </source>
</reference>
<organism evidence="4 7">
    <name type="scientific">Trichinella pseudospiralis</name>
    <name type="common">Parasitic roundworm</name>
    <dbReference type="NCBI Taxonomy" id="6337"/>
    <lineage>
        <taxon>Eukaryota</taxon>
        <taxon>Metazoa</taxon>
        <taxon>Ecdysozoa</taxon>
        <taxon>Nematoda</taxon>
        <taxon>Enoplea</taxon>
        <taxon>Dorylaimia</taxon>
        <taxon>Trichinellida</taxon>
        <taxon>Trichinellidae</taxon>
        <taxon>Trichinella</taxon>
    </lineage>
</organism>
<protein>
    <submittedName>
        <fullName evidence="4">Caltractin</fullName>
    </submittedName>
</protein>
<evidence type="ECO:0000313" key="3">
    <source>
        <dbReference type="EMBL" id="KRY70815.1"/>
    </source>
</evidence>
<keyword evidence="7" id="KW-1185">Reference proteome</keyword>
<dbReference type="EMBL" id="JYDS01000222">
    <property type="protein sequence ID" value="KRZ20969.1"/>
    <property type="molecule type" value="Genomic_DNA"/>
</dbReference>
<dbReference type="InterPro" id="IPR002048">
    <property type="entry name" value="EF_hand_dom"/>
</dbReference>
<dbReference type="SUPFAM" id="SSF47473">
    <property type="entry name" value="EF-hand"/>
    <property type="match status" value="1"/>
</dbReference>
<dbReference type="Proteomes" id="UP000054632">
    <property type="component" value="Unassembled WGS sequence"/>
</dbReference>
<evidence type="ECO:0000313" key="4">
    <source>
        <dbReference type="EMBL" id="KRZ20969.1"/>
    </source>
</evidence>
<accession>A0A0V1IDT6</accession>
<feature type="domain" description="EF-hand" evidence="2">
    <location>
        <begin position="134"/>
        <end position="181"/>
    </location>
</feature>
<dbReference type="EMBL" id="JYDR01000067">
    <property type="protein sequence ID" value="KRY70815.1"/>
    <property type="molecule type" value="Genomic_DNA"/>
</dbReference>
<evidence type="ECO:0000313" key="6">
    <source>
        <dbReference type="Proteomes" id="UP000054632"/>
    </source>
</evidence>
<dbReference type="EMBL" id="JYDV01000039">
    <property type="protein sequence ID" value="KRZ39015.1"/>
    <property type="molecule type" value="Genomic_DNA"/>
</dbReference>
<comment type="caution">
    <text evidence="4">The sequence shown here is derived from an EMBL/GenBank/DDBJ whole genome shotgun (WGS) entry which is preliminary data.</text>
</comment>
<dbReference type="PROSITE" id="PS00018">
    <property type="entry name" value="EF_HAND_1"/>
    <property type="match status" value="1"/>
</dbReference>
<evidence type="ECO:0000259" key="2">
    <source>
        <dbReference type="Pfam" id="PF13833"/>
    </source>
</evidence>
<sequence>MLLCDDKVQLGSVDESSKSFNGMLKSMADWNGKKCSDSISPAYLKPTSKIALDLNYAGSECISLKVLAEVFHCTRTEMELYQQLYISMTKEHADGDKIFLRVEDIQRRYDALNVPVERDELEKLIADISENDATDEIDFVEFVELLTRKVTPSYSESENFAIFKIFDSDEDGFVTVSDIANVCNRIFLDDEENTEVNFKQIISLLNKGNDNGRISCHDFMNYLQQDKEQS</sequence>
<dbReference type="AlphaFoldDB" id="A0A0V1IDT6"/>
<dbReference type="Proteomes" id="UP000054805">
    <property type="component" value="Unassembled WGS sequence"/>
</dbReference>
<dbReference type="GO" id="GO:0005509">
    <property type="term" value="F:calcium ion binding"/>
    <property type="evidence" value="ECO:0007669"/>
    <property type="project" value="InterPro"/>
</dbReference>
<keyword evidence="1" id="KW-0106">Calcium</keyword>
<dbReference type="Proteomes" id="UP000054826">
    <property type="component" value="Unassembled WGS sequence"/>
</dbReference>
<dbReference type="Pfam" id="PF13833">
    <property type="entry name" value="EF-hand_8"/>
    <property type="match status" value="1"/>
</dbReference>